<feature type="region of interest" description="Disordered" evidence="1">
    <location>
        <begin position="1"/>
        <end position="30"/>
    </location>
</feature>
<name>A0A6J5NIQ1_9CAUD</name>
<dbReference type="EMBL" id="LR796674">
    <property type="protein sequence ID" value="CAB4159189.1"/>
    <property type="molecule type" value="Genomic_DNA"/>
</dbReference>
<accession>A0A6J5NIQ1</accession>
<evidence type="ECO:0000313" key="3">
    <source>
        <dbReference type="EMBL" id="CAB4167894.1"/>
    </source>
</evidence>
<organism evidence="2">
    <name type="scientific">uncultured Caudovirales phage</name>
    <dbReference type="NCBI Taxonomy" id="2100421"/>
    <lineage>
        <taxon>Viruses</taxon>
        <taxon>Duplodnaviria</taxon>
        <taxon>Heunggongvirae</taxon>
        <taxon>Uroviricota</taxon>
        <taxon>Caudoviricetes</taxon>
        <taxon>Peduoviridae</taxon>
        <taxon>Maltschvirus</taxon>
        <taxon>Maltschvirus maltsch</taxon>
    </lineage>
</organism>
<evidence type="ECO:0000313" key="2">
    <source>
        <dbReference type="EMBL" id="CAB4159189.1"/>
    </source>
</evidence>
<gene>
    <name evidence="2" type="ORF">UFOVP714_69</name>
    <name evidence="3" type="ORF">UFOVP864_64</name>
</gene>
<protein>
    <submittedName>
        <fullName evidence="2">Uncharacterized protein</fullName>
    </submittedName>
</protein>
<proteinExistence type="predicted"/>
<dbReference type="EMBL" id="LR796814">
    <property type="protein sequence ID" value="CAB4167894.1"/>
    <property type="molecule type" value="Genomic_DNA"/>
</dbReference>
<evidence type="ECO:0000256" key="1">
    <source>
        <dbReference type="SAM" id="MobiDB-lite"/>
    </source>
</evidence>
<reference evidence="2" key="1">
    <citation type="submission" date="2020-04" db="EMBL/GenBank/DDBJ databases">
        <authorList>
            <person name="Chiriac C."/>
            <person name="Salcher M."/>
            <person name="Ghai R."/>
            <person name="Kavagutti S V."/>
        </authorList>
    </citation>
    <scope>NUCLEOTIDE SEQUENCE</scope>
</reference>
<sequence length="179" mass="20652">MTNNTDERLKKELGVGRQSREMEDRQVTENREVTDDDRLEMFRAQLFNDALPDLPNIPGYHMCWLTTTNPRDPIHRRIQLGYEPIKASEVPGMEFASIKTGEWSGMIGVNEMIAFKLPEALYQRFMQEAHHDAPLREENKLAETAEIMRQQAEGSGSTLFEGDGLMEMREHNPRIGLFD</sequence>